<evidence type="ECO:0000313" key="1">
    <source>
        <dbReference type="EMBL" id="SOJ53358.1"/>
    </source>
</evidence>
<dbReference type="EMBL" id="OCTY01000002">
    <property type="protein sequence ID" value="SOJ53358.1"/>
    <property type="molecule type" value="Genomic_DNA"/>
</dbReference>
<keyword evidence="2" id="KW-1185">Reference proteome</keyword>
<gene>
    <name evidence="1" type="ORF">MSIMFB_00859</name>
</gene>
<name>A0A7Z7IH80_9MYCO</name>
<evidence type="ECO:0000313" key="2">
    <source>
        <dbReference type="Proteomes" id="UP000554965"/>
    </source>
</evidence>
<accession>A0A7Z7IH80</accession>
<sequence length="69" mass="7402">MTTKLTIALNRRVAAEGTVGKVGVVSVESAQMACVGNCRSFADGTARRRRTPILEWTFPTFANGAESRS</sequence>
<organism evidence="1 2">
    <name type="scientific">Mycobacterium simulans</name>
    <dbReference type="NCBI Taxonomy" id="627089"/>
    <lineage>
        <taxon>Bacteria</taxon>
        <taxon>Bacillati</taxon>
        <taxon>Actinomycetota</taxon>
        <taxon>Actinomycetes</taxon>
        <taxon>Mycobacteriales</taxon>
        <taxon>Mycobacteriaceae</taxon>
        <taxon>Mycobacterium</taxon>
    </lineage>
</organism>
<comment type="caution">
    <text evidence="1">The sequence shown here is derived from an EMBL/GenBank/DDBJ whole genome shotgun (WGS) entry which is preliminary data.</text>
</comment>
<dbReference type="Proteomes" id="UP000554965">
    <property type="component" value="Unassembled WGS sequence"/>
</dbReference>
<dbReference type="RefSeq" id="WP_186241622.1">
    <property type="nucleotide sequence ID" value="NZ_OCTY01000002.1"/>
</dbReference>
<dbReference type="AlphaFoldDB" id="A0A7Z7IH80"/>
<reference evidence="1 2" key="1">
    <citation type="submission" date="2017-10" db="EMBL/GenBank/DDBJ databases">
        <authorList>
            <consortium name="Urmite Genomes"/>
        </authorList>
    </citation>
    <scope>NUCLEOTIDE SEQUENCE [LARGE SCALE GENOMIC DNA]</scope>
    <source>
        <strain evidence="1 2">FB-527</strain>
    </source>
</reference>
<proteinExistence type="predicted"/>
<protein>
    <submittedName>
        <fullName evidence="1">Uncharacterized protein</fullName>
    </submittedName>
</protein>